<keyword evidence="2" id="KW-1185">Reference proteome</keyword>
<organism evidence="1 2">
    <name type="scientific">Rhodococcus kronopolitis</name>
    <dbReference type="NCBI Taxonomy" id="1460226"/>
    <lineage>
        <taxon>Bacteria</taxon>
        <taxon>Bacillati</taxon>
        <taxon>Actinomycetota</taxon>
        <taxon>Actinomycetes</taxon>
        <taxon>Mycobacteriales</taxon>
        <taxon>Nocardiaceae</taxon>
        <taxon>Rhodococcus</taxon>
    </lineage>
</organism>
<evidence type="ECO:0000313" key="2">
    <source>
        <dbReference type="Proteomes" id="UP001595914"/>
    </source>
</evidence>
<accession>A0ABV9FW58</accession>
<name>A0ABV9FW58_9NOCA</name>
<dbReference type="Proteomes" id="UP001595914">
    <property type="component" value="Unassembled WGS sequence"/>
</dbReference>
<protein>
    <submittedName>
        <fullName evidence="1">Three-helix bundle dimerization domain-containing protein</fullName>
    </submittedName>
</protein>
<sequence length="95" mass="10149">MTGPDELLQVEQVVKRLITRFPSVSPVDIEHTVHSIHGRFANGRVRDYVPLLVEKAARREIAELVSGSSVVPTVAQAAEPTVVRAAAPTVVAALG</sequence>
<dbReference type="RefSeq" id="WP_378417909.1">
    <property type="nucleotide sequence ID" value="NZ_JBHSFO010000008.1"/>
</dbReference>
<dbReference type="Gene3D" id="1.10.8.1060">
    <property type="entry name" value="Corynebacterium glutamicum thioredoxin-dependent arsenate reductase, N-terminal domain"/>
    <property type="match status" value="1"/>
</dbReference>
<reference evidence="2" key="1">
    <citation type="journal article" date="2019" name="Int. J. Syst. Evol. Microbiol.">
        <title>The Global Catalogue of Microorganisms (GCM) 10K type strain sequencing project: providing services to taxonomists for standard genome sequencing and annotation.</title>
        <authorList>
            <consortium name="The Broad Institute Genomics Platform"/>
            <consortium name="The Broad Institute Genome Sequencing Center for Infectious Disease"/>
            <person name="Wu L."/>
            <person name="Ma J."/>
        </authorList>
    </citation>
    <scope>NUCLEOTIDE SEQUENCE [LARGE SCALE GENOMIC DNA]</scope>
    <source>
        <strain evidence="2">CCUG 54520</strain>
    </source>
</reference>
<comment type="caution">
    <text evidence="1">The sequence shown here is derived from an EMBL/GenBank/DDBJ whole genome shotgun (WGS) entry which is preliminary data.</text>
</comment>
<proteinExistence type="predicted"/>
<dbReference type="NCBIfam" id="NF046112">
    <property type="entry name" value="MSMEG_6209_Nter"/>
    <property type="match status" value="1"/>
</dbReference>
<gene>
    <name evidence="1" type="ORF">ACFO6S_13980</name>
</gene>
<evidence type="ECO:0000313" key="1">
    <source>
        <dbReference type="EMBL" id="MFC4604801.1"/>
    </source>
</evidence>
<dbReference type="EMBL" id="JBHSFO010000008">
    <property type="protein sequence ID" value="MFC4604801.1"/>
    <property type="molecule type" value="Genomic_DNA"/>
</dbReference>